<evidence type="ECO:0000313" key="1">
    <source>
        <dbReference type="EMBL" id="GAA3550502.1"/>
    </source>
</evidence>
<reference evidence="2" key="1">
    <citation type="journal article" date="2019" name="Int. J. Syst. Evol. Microbiol.">
        <title>The Global Catalogue of Microorganisms (GCM) 10K type strain sequencing project: providing services to taxonomists for standard genome sequencing and annotation.</title>
        <authorList>
            <consortium name="The Broad Institute Genomics Platform"/>
            <consortium name="The Broad Institute Genome Sequencing Center for Infectious Disease"/>
            <person name="Wu L."/>
            <person name="Ma J."/>
        </authorList>
    </citation>
    <scope>NUCLEOTIDE SEQUENCE [LARGE SCALE GENOMIC DNA]</scope>
    <source>
        <strain evidence="2">JCM 17326</strain>
    </source>
</reference>
<organism evidence="1 2">
    <name type="scientific">Nonomuraea rosea</name>
    <dbReference type="NCBI Taxonomy" id="638574"/>
    <lineage>
        <taxon>Bacteria</taxon>
        <taxon>Bacillati</taxon>
        <taxon>Actinomycetota</taxon>
        <taxon>Actinomycetes</taxon>
        <taxon>Streptosporangiales</taxon>
        <taxon>Streptosporangiaceae</taxon>
        <taxon>Nonomuraea</taxon>
    </lineage>
</organism>
<name>A0ABP6WH41_9ACTN</name>
<dbReference type="Proteomes" id="UP001500630">
    <property type="component" value="Unassembled WGS sequence"/>
</dbReference>
<dbReference type="Pfam" id="PF19698">
    <property type="entry name" value="DUF6197"/>
    <property type="match status" value="1"/>
</dbReference>
<dbReference type="InterPro" id="IPR045677">
    <property type="entry name" value="DUF6197"/>
</dbReference>
<proteinExistence type="predicted"/>
<accession>A0ABP6WH41</accession>
<protein>
    <recommendedName>
        <fullName evidence="3">DUF4259 domain-containing protein</fullName>
    </recommendedName>
</protein>
<dbReference type="RefSeq" id="WP_345562677.1">
    <property type="nucleotide sequence ID" value="NZ_BAABDQ010000006.1"/>
</dbReference>
<dbReference type="EMBL" id="BAABDQ010000006">
    <property type="protein sequence ID" value="GAA3550502.1"/>
    <property type="molecule type" value="Genomic_DNA"/>
</dbReference>
<evidence type="ECO:0008006" key="3">
    <source>
        <dbReference type="Google" id="ProtNLM"/>
    </source>
</evidence>
<gene>
    <name evidence="1" type="ORF">GCM10022419_033420</name>
</gene>
<sequence length="125" mass="13498">MTTGTINLTLTPAAVALAATDIIERQGLARDDYYLDAFGLPPREAPVDVLGAVAVACGFDPHAWEDDRDATGHWRLVLDTADMLIDFLGLSHDDAYADSLGAWSDERDDATVVRELRNAALEVLA</sequence>
<comment type="caution">
    <text evidence="1">The sequence shown here is derived from an EMBL/GenBank/DDBJ whole genome shotgun (WGS) entry which is preliminary data.</text>
</comment>
<keyword evidence="2" id="KW-1185">Reference proteome</keyword>
<evidence type="ECO:0000313" key="2">
    <source>
        <dbReference type="Proteomes" id="UP001500630"/>
    </source>
</evidence>